<dbReference type="AlphaFoldDB" id="A0A8S4QJ89"/>
<dbReference type="EMBL" id="CAKXAJ010008520">
    <property type="protein sequence ID" value="CAH2210880.1"/>
    <property type="molecule type" value="Genomic_DNA"/>
</dbReference>
<feature type="non-terminal residue" evidence="1">
    <location>
        <position position="62"/>
    </location>
</feature>
<protein>
    <submittedName>
        <fullName evidence="1">Jg22672 protein</fullName>
    </submittedName>
</protein>
<accession>A0A8S4QJ89</accession>
<evidence type="ECO:0000313" key="1">
    <source>
        <dbReference type="EMBL" id="CAH2210880.1"/>
    </source>
</evidence>
<keyword evidence="2" id="KW-1185">Reference proteome</keyword>
<proteinExistence type="predicted"/>
<sequence length="62" mass="6841">MKYLLAAVIYRHANFGARGSSFGDIGDNPSATIQFQLRKKHTMAYKDAMTWGCSLRGASEAE</sequence>
<dbReference type="Proteomes" id="UP000838756">
    <property type="component" value="Unassembled WGS sequence"/>
</dbReference>
<evidence type="ECO:0000313" key="2">
    <source>
        <dbReference type="Proteomes" id="UP000838756"/>
    </source>
</evidence>
<comment type="caution">
    <text evidence="1">The sequence shown here is derived from an EMBL/GenBank/DDBJ whole genome shotgun (WGS) entry which is preliminary data.</text>
</comment>
<name>A0A8S4QJ89_9NEOP</name>
<gene>
    <name evidence="1" type="primary">jg22672</name>
    <name evidence="1" type="ORF">PAEG_LOCUS2737</name>
</gene>
<organism evidence="1 2">
    <name type="scientific">Pararge aegeria aegeria</name>
    <dbReference type="NCBI Taxonomy" id="348720"/>
    <lineage>
        <taxon>Eukaryota</taxon>
        <taxon>Metazoa</taxon>
        <taxon>Ecdysozoa</taxon>
        <taxon>Arthropoda</taxon>
        <taxon>Hexapoda</taxon>
        <taxon>Insecta</taxon>
        <taxon>Pterygota</taxon>
        <taxon>Neoptera</taxon>
        <taxon>Endopterygota</taxon>
        <taxon>Lepidoptera</taxon>
        <taxon>Glossata</taxon>
        <taxon>Ditrysia</taxon>
        <taxon>Papilionoidea</taxon>
        <taxon>Nymphalidae</taxon>
        <taxon>Satyrinae</taxon>
        <taxon>Satyrini</taxon>
        <taxon>Parargina</taxon>
        <taxon>Pararge</taxon>
    </lineage>
</organism>
<reference evidence="1" key="1">
    <citation type="submission" date="2022-03" db="EMBL/GenBank/DDBJ databases">
        <authorList>
            <person name="Lindestad O."/>
        </authorList>
    </citation>
    <scope>NUCLEOTIDE SEQUENCE</scope>
</reference>